<keyword evidence="4" id="KW-1185">Reference proteome</keyword>
<gene>
    <name evidence="3" type="ORF">KFE25_012419</name>
</gene>
<evidence type="ECO:0000256" key="1">
    <source>
        <dbReference type="SAM" id="Coils"/>
    </source>
</evidence>
<feature type="compositionally biased region" description="Low complexity" evidence="2">
    <location>
        <begin position="623"/>
        <end position="637"/>
    </location>
</feature>
<proteinExistence type="predicted"/>
<dbReference type="AlphaFoldDB" id="A0A8J5XAN9"/>
<feature type="coiled-coil region" evidence="1">
    <location>
        <begin position="576"/>
        <end position="603"/>
    </location>
</feature>
<sequence length="658" mass="69061">MITHASAARGAMLHELRREQQSMIEEQMALERNLRWLLHHTRRAPAVVSVPAPALEQVPPAAPIARRPASPERAQIVLYGAHAIDAQIWALRACARLVNEPCLRALVSWARAAACLRARRDALARCVEVDASRRLACALDSWTRARLAVLCARQLDAARAAASASSARELARAHEDAAERAGSADALLRAAAERARLAALGAIARGDRASTLGPALTAWRDAARALTHTAALDARAVRTAALAALLLPRGVGSDAGGATRAPAARALRRWRAVRARAHARARARRAALRAHAGRLLGRWGARARARARLHAARREALGRAVDGLATRRLTTDVCVERWRAGVCAQRRPPELSVVLSASHALSDGGYALRALGDMVEGALAALAGAAAAARADEARARALVSARDATLAEHARANAELHAQVERLAGALGERRRADALALRSLAPARSRASAGAVGDGADAADAARPNGGEVERAALEQQLRAARARIGALERVLAAPPPAAARDEAALASVGPGGGQDARPHATLALMRTAAVQQRALAIELRSAEAEAVRLLVERPSAARYHLAQAQADADAARADAAVTRAAELEEEARRSDAQLAVATRKLVDALAQLRAERARHAAALGAVLEPEAEGAAAGARRSDRDQQQRPEPVAQSGGSG</sequence>
<reference evidence="3" key="1">
    <citation type="submission" date="2021-05" db="EMBL/GenBank/DDBJ databases">
        <title>The genome of the haptophyte Pavlova lutheri (Diacronema luteri, Pavlovales) - a model for lipid biosynthesis in eukaryotic algae.</title>
        <authorList>
            <person name="Hulatt C.J."/>
            <person name="Posewitz M.C."/>
        </authorList>
    </citation>
    <scope>NUCLEOTIDE SEQUENCE</scope>
    <source>
        <strain evidence="3">NIVA-4/92</strain>
    </source>
</reference>
<dbReference type="EMBL" id="JAGTXO010000011">
    <property type="protein sequence ID" value="KAG8465056.1"/>
    <property type="molecule type" value="Genomic_DNA"/>
</dbReference>
<evidence type="ECO:0000313" key="4">
    <source>
        <dbReference type="Proteomes" id="UP000751190"/>
    </source>
</evidence>
<protein>
    <submittedName>
        <fullName evidence="3">Uncharacterized protein</fullName>
    </submittedName>
</protein>
<organism evidence="3 4">
    <name type="scientific">Diacronema lutheri</name>
    <name type="common">Unicellular marine alga</name>
    <name type="synonym">Monochrysis lutheri</name>
    <dbReference type="NCBI Taxonomy" id="2081491"/>
    <lineage>
        <taxon>Eukaryota</taxon>
        <taxon>Haptista</taxon>
        <taxon>Haptophyta</taxon>
        <taxon>Pavlovophyceae</taxon>
        <taxon>Pavlovales</taxon>
        <taxon>Pavlovaceae</taxon>
        <taxon>Diacronema</taxon>
    </lineage>
</organism>
<evidence type="ECO:0000313" key="3">
    <source>
        <dbReference type="EMBL" id="KAG8465056.1"/>
    </source>
</evidence>
<keyword evidence="1" id="KW-0175">Coiled coil</keyword>
<feature type="region of interest" description="Disordered" evidence="2">
    <location>
        <begin position="623"/>
        <end position="658"/>
    </location>
</feature>
<dbReference type="Proteomes" id="UP000751190">
    <property type="component" value="Unassembled WGS sequence"/>
</dbReference>
<evidence type="ECO:0000256" key="2">
    <source>
        <dbReference type="SAM" id="MobiDB-lite"/>
    </source>
</evidence>
<accession>A0A8J5XAN9</accession>
<comment type="caution">
    <text evidence="3">The sequence shown here is derived from an EMBL/GenBank/DDBJ whole genome shotgun (WGS) entry which is preliminary data.</text>
</comment>
<name>A0A8J5XAN9_DIALT</name>